<keyword evidence="3" id="KW-0902">Two-component regulatory system</keyword>
<dbReference type="SUPFAM" id="SSF55874">
    <property type="entry name" value="ATPase domain of HSP90 chaperone/DNA topoisomerase II/histidine kinase"/>
    <property type="match status" value="1"/>
</dbReference>
<keyword evidence="4" id="KW-0812">Transmembrane</keyword>
<dbReference type="Proteomes" id="UP000198891">
    <property type="component" value="Unassembled WGS sequence"/>
</dbReference>
<feature type="transmembrane region" description="Helical" evidence="4">
    <location>
        <begin position="49"/>
        <end position="64"/>
    </location>
</feature>
<protein>
    <submittedName>
        <fullName evidence="6">Signal transduction histidine kinase</fullName>
    </submittedName>
</protein>
<organism evidence="6 7">
    <name type="scientific">Herbiconiux ginsengi</name>
    <dbReference type="NCBI Taxonomy" id="381665"/>
    <lineage>
        <taxon>Bacteria</taxon>
        <taxon>Bacillati</taxon>
        <taxon>Actinomycetota</taxon>
        <taxon>Actinomycetes</taxon>
        <taxon>Micrococcales</taxon>
        <taxon>Microbacteriaceae</taxon>
        <taxon>Herbiconiux</taxon>
    </lineage>
</organism>
<feature type="transmembrane region" description="Helical" evidence="4">
    <location>
        <begin position="159"/>
        <end position="176"/>
    </location>
</feature>
<reference evidence="6 7" key="1">
    <citation type="submission" date="2016-10" db="EMBL/GenBank/DDBJ databases">
        <authorList>
            <person name="de Groot N.N."/>
        </authorList>
    </citation>
    <scope>NUCLEOTIDE SEQUENCE [LARGE SCALE GENOMIC DNA]</scope>
    <source>
        <strain evidence="6 7">CGMCC 4.3491</strain>
    </source>
</reference>
<accession>A0A1H3SPD5</accession>
<feature type="transmembrane region" description="Helical" evidence="4">
    <location>
        <begin position="99"/>
        <end position="119"/>
    </location>
</feature>
<evidence type="ECO:0000256" key="4">
    <source>
        <dbReference type="SAM" id="Phobius"/>
    </source>
</evidence>
<gene>
    <name evidence="6" type="ORF">SAMN05216554_3555</name>
</gene>
<dbReference type="AlphaFoldDB" id="A0A1H3SPD5"/>
<dbReference type="InterPro" id="IPR003594">
    <property type="entry name" value="HATPase_dom"/>
</dbReference>
<keyword evidence="1" id="KW-0808">Transferase</keyword>
<dbReference type="RefSeq" id="WP_139256765.1">
    <property type="nucleotide sequence ID" value="NZ_FNPZ01000004.1"/>
</dbReference>
<dbReference type="InterPro" id="IPR050482">
    <property type="entry name" value="Sensor_HK_TwoCompSys"/>
</dbReference>
<feature type="transmembrane region" description="Helical" evidence="4">
    <location>
        <begin position="71"/>
        <end position="93"/>
    </location>
</feature>
<feature type="domain" description="Histidine kinase/HSP90-like ATPase" evidence="5">
    <location>
        <begin position="303"/>
        <end position="393"/>
    </location>
</feature>
<evidence type="ECO:0000313" key="7">
    <source>
        <dbReference type="Proteomes" id="UP000198891"/>
    </source>
</evidence>
<dbReference type="EMBL" id="FNPZ01000004">
    <property type="protein sequence ID" value="SDZ39842.1"/>
    <property type="molecule type" value="Genomic_DNA"/>
</dbReference>
<sequence length="401" mass="42301">MTLGMPREASGRSAVLALSSASLALGSSALVIAAALVVLRNVNSPYDVWLALLFLVPIGALMVLRHFQHSLFVAIAYLLIAAVCIGFYSSILLSNAPEAIVESPFILALPQIAVVYTVAPRLLGVQSLVLICSAYVVGQLAVTAAALEAGRFPTFDFMTAASTAVVIVICAADLLLRRRTQGDQRAVARARRDADAMHYQQELESQVVALFHDTVLSELTVLSHQVPGPLGESQRQAIQRDLALIAEGSWWPDETAVPGAAPRDGGLPAELAAVVAASRSEGLTVDVSGDIASLHRFTPASASALALALRQVLVNVRQHSGVDRAELVVDGEADAVVVLIADAGRGFDPAAVPRDRFGVSQSIVGRIRDAGGQTQLWTSPGNGTAFMFTLPVAPEHAWEPR</sequence>
<dbReference type="GO" id="GO:0000160">
    <property type="term" value="P:phosphorelay signal transduction system"/>
    <property type="evidence" value="ECO:0007669"/>
    <property type="project" value="UniProtKB-KW"/>
</dbReference>
<dbReference type="InterPro" id="IPR036890">
    <property type="entry name" value="HATPase_C_sf"/>
</dbReference>
<dbReference type="Pfam" id="PF02518">
    <property type="entry name" value="HATPase_c"/>
    <property type="match status" value="1"/>
</dbReference>
<dbReference type="PANTHER" id="PTHR24421:SF61">
    <property type="entry name" value="OXYGEN SENSOR HISTIDINE KINASE NREB"/>
    <property type="match status" value="1"/>
</dbReference>
<name>A0A1H3SPD5_9MICO</name>
<evidence type="ECO:0000256" key="2">
    <source>
        <dbReference type="ARBA" id="ARBA00022777"/>
    </source>
</evidence>
<feature type="transmembrane region" description="Helical" evidence="4">
    <location>
        <begin position="128"/>
        <end position="147"/>
    </location>
</feature>
<dbReference type="Gene3D" id="3.30.565.10">
    <property type="entry name" value="Histidine kinase-like ATPase, C-terminal domain"/>
    <property type="match status" value="1"/>
</dbReference>
<keyword evidence="2 6" id="KW-0418">Kinase</keyword>
<proteinExistence type="predicted"/>
<keyword evidence="4" id="KW-0472">Membrane</keyword>
<dbReference type="GO" id="GO:0016301">
    <property type="term" value="F:kinase activity"/>
    <property type="evidence" value="ECO:0007669"/>
    <property type="project" value="UniProtKB-KW"/>
</dbReference>
<keyword evidence="4" id="KW-1133">Transmembrane helix</keyword>
<evidence type="ECO:0000256" key="1">
    <source>
        <dbReference type="ARBA" id="ARBA00022679"/>
    </source>
</evidence>
<evidence type="ECO:0000259" key="5">
    <source>
        <dbReference type="Pfam" id="PF02518"/>
    </source>
</evidence>
<evidence type="ECO:0000256" key="3">
    <source>
        <dbReference type="ARBA" id="ARBA00023012"/>
    </source>
</evidence>
<dbReference type="PANTHER" id="PTHR24421">
    <property type="entry name" value="NITRATE/NITRITE SENSOR PROTEIN NARX-RELATED"/>
    <property type="match status" value="1"/>
</dbReference>
<dbReference type="OrthoDB" id="3534856at2"/>
<keyword evidence="7" id="KW-1185">Reference proteome</keyword>
<evidence type="ECO:0000313" key="6">
    <source>
        <dbReference type="EMBL" id="SDZ39842.1"/>
    </source>
</evidence>
<dbReference type="STRING" id="381665.SAMN05216554_3555"/>